<dbReference type="Proteomes" id="UP001165960">
    <property type="component" value="Unassembled WGS sequence"/>
</dbReference>
<keyword evidence="2" id="KW-1185">Reference proteome</keyword>
<accession>A0ACC2ULB7</accession>
<gene>
    <name evidence="1" type="ORF">DSO57_1028349</name>
</gene>
<evidence type="ECO:0000313" key="2">
    <source>
        <dbReference type="Proteomes" id="UP001165960"/>
    </source>
</evidence>
<protein>
    <submittedName>
        <fullName evidence="1">Uncharacterized protein</fullName>
    </submittedName>
</protein>
<reference evidence="1" key="1">
    <citation type="submission" date="2022-04" db="EMBL/GenBank/DDBJ databases">
        <title>Genome of the entomopathogenic fungus Entomophthora muscae.</title>
        <authorList>
            <person name="Elya C."/>
            <person name="Lovett B.R."/>
            <person name="Lee E."/>
            <person name="Macias A.M."/>
            <person name="Hajek A.E."/>
            <person name="De Bivort B.L."/>
            <person name="Kasson M.T."/>
            <person name="De Fine Licht H.H."/>
            <person name="Stajich J.E."/>
        </authorList>
    </citation>
    <scope>NUCLEOTIDE SEQUENCE</scope>
    <source>
        <strain evidence="1">Berkeley</strain>
    </source>
</reference>
<organism evidence="1 2">
    <name type="scientific">Entomophthora muscae</name>
    <dbReference type="NCBI Taxonomy" id="34485"/>
    <lineage>
        <taxon>Eukaryota</taxon>
        <taxon>Fungi</taxon>
        <taxon>Fungi incertae sedis</taxon>
        <taxon>Zoopagomycota</taxon>
        <taxon>Entomophthoromycotina</taxon>
        <taxon>Entomophthoromycetes</taxon>
        <taxon>Entomophthorales</taxon>
        <taxon>Entomophthoraceae</taxon>
        <taxon>Entomophthora</taxon>
    </lineage>
</organism>
<name>A0ACC2ULB7_9FUNG</name>
<proteinExistence type="predicted"/>
<comment type="caution">
    <text evidence="1">The sequence shown here is derived from an EMBL/GenBank/DDBJ whole genome shotgun (WGS) entry which is preliminary data.</text>
</comment>
<evidence type="ECO:0000313" key="1">
    <source>
        <dbReference type="EMBL" id="KAJ9087910.1"/>
    </source>
</evidence>
<sequence length="685" mass="77021">MNAAEKDIPDLVKLTLEEIKKVLRRKTEAGLPFGFSASEAATLISHCKSLKDPPVTPEELLISYGEYQILTDGVIDGCKAFVFAMEIQSNFIPKYLLPAVSLMMACEEELGSSHQADNIYRSFFASHLLLLLFNCTVQIHETISDGSNEALIQLSFSKDDMPPSISIQDNVLLGWIDVYVEHCINTQKWDLVTHLHVGLLGGLGGERGAQIRASTDFSKQRHQLLDMILVTLPCYYHKLNSKLAFTVLVALYLTISYEYSCAVCGWKIYPQFIIPIRAFGGFNPEFDCVDRSRHRLFNEAILYKLGIGRSTRTTSSSPSNGISTGPMISILSESEADITHPETIAASDTNKSIEPLNLCKFLLHKGLECFGFISGMHEQFLAELDRKLVTWNTPFEIHIALCISGADFLFALGHTQDAYALYYELIEKLSLAWKARSAPTIADLPTWFQNFGSTKDGSYLDVYSDFSPSAIYRAIYGIGAILLAYNFVKEAMIEFTTLLAAFPYDAISFKSLEEEDEISQQEATRTSLYSIGEPLAFMTISPDLFAVRCFKRVILALEAQISRNLNISANVEIMTILMQVGWPYWKRAFDFHILEILESNPEITLPNLLANVLYPPYAKKLLEVYERRPLLLKMLSKSQPQSNMPQHIIYDLNSIINAPLPKEGWNAYLKAHLSSYLENIALAFK</sequence>
<dbReference type="EMBL" id="QTSX02000179">
    <property type="protein sequence ID" value="KAJ9087910.1"/>
    <property type="molecule type" value="Genomic_DNA"/>
</dbReference>